<evidence type="ECO:0000313" key="3">
    <source>
        <dbReference type="EMBL" id="KWT72329.1"/>
    </source>
</evidence>
<reference evidence="3 4" key="1">
    <citation type="submission" date="2015-10" db="EMBL/GenBank/DDBJ databases">
        <title>Transcriptomic analysis of a linuron degrading triple-species bacterial consortium.</title>
        <authorList>
            <person name="Albers P."/>
        </authorList>
    </citation>
    <scope>NUCLEOTIDE SEQUENCE [LARGE SCALE GENOMIC DNA]</scope>
    <source>
        <strain evidence="3 4">WDL6</strain>
    </source>
</reference>
<dbReference type="SMART" id="SM00867">
    <property type="entry name" value="YceI"/>
    <property type="match status" value="1"/>
</dbReference>
<dbReference type="Proteomes" id="UP000059074">
    <property type="component" value="Unassembled WGS sequence"/>
</dbReference>
<feature type="signal peptide" evidence="1">
    <location>
        <begin position="1"/>
        <end position="23"/>
    </location>
</feature>
<dbReference type="InterPro" id="IPR007372">
    <property type="entry name" value="Lipid/polyisoprenoid-bd_YceI"/>
</dbReference>
<organism evidence="3 4">
    <name type="scientific">Hyphomicrobium sulfonivorans</name>
    <dbReference type="NCBI Taxonomy" id="121290"/>
    <lineage>
        <taxon>Bacteria</taxon>
        <taxon>Pseudomonadati</taxon>
        <taxon>Pseudomonadota</taxon>
        <taxon>Alphaproteobacteria</taxon>
        <taxon>Hyphomicrobiales</taxon>
        <taxon>Hyphomicrobiaceae</taxon>
        <taxon>Hyphomicrobium</taxon>
    </lineage>
</organism>
<evidence type="ECO:0000256" key="1">
    <source>
        <dbReference type="SAM" id="SignalP"/>
    </source>
</evidence>
<protein>
    <recommendedName>
        <fullName evidence="2">Lipid/polyisoprenoid-binding YceI-like domain-containing protein</fullName>
    </recommendedName>
</protein>
<dbReference type="AlphaFoldDB" id="A0A120CYC8"/>
<sequence>MTGRGISFAIPAVLALAWAAAEAGLLASLADTEANPAPAPITYVFDASSTDVRFFYRTPLSKGHGRFSGVTGTAIIDDSRPEATFVEASVPTASLQADSRLAMRALRGPHFFSITHHPHINFRGTNLRVTGQTTAQMSGQITVRGITRSVLLDVHLAEPKPSGARTLRASTHIHRSDFEMTAYPKLIGEAVEIEITARLLPR</sequence>
<dbReference type="Pfam" id="PF04264">
    <property type="entry name" value="YceI"/>
    <property type="match status" value="1"/>
</dbReference>
<keyword evidence="4" id="KW-1185">Reference proteome</keyword>
<name>A0A120CYC8_HYPSL</name>
<gene>
    <name evidence="3" type="ORF">APY04_0123</name>
</gene>
<dbReference type="STRING" id="121290.APY04_0123"/>
<dbReference type="PANTHER" id="PTHR34406:SF1">
    <property type="entry name" value="PROTEIN YCEI"/>
    <property type="match status" value="1"/>
</dbReference>
<dbReference type="RefSeq" id="WP_198150995.1">
    <property type="nucleotide sequence ID" value="NZ_LMTR01000012.1"/>
</dbReference>
<feature type="chain" id="PRO_5007164018" description="Lipid/polyisoprenoid-binding YceI-like domain-containing protein" evidence="1">
    <location>
        <begin position="24"/>
        <end position="202"/>
    </location>
</feature>
<dbReference type="InterPro" id="IPR036761">
    <property type="entry name" value="TTHA0802/YceI-like_sf"/>
</dbReference>
<feature type="domain" description="Lipid/polyisoprenoid-binding YceI-like" evidence="2">
    <location>
        <begin position="42"/>
        <end position="200"/>
    </location>
</feature>
<dbReference type="EMBL" id="LMTR01000012">
    <property type="protein sequence ID" value="KWT72329.1"/>
    <property type="molecule type" value="Genomic_DNA"/>
</dbReference>
<comment type="caution">
    <text evidence="3">The sequence shown here is derived from an EMBL/GenBank/DDBJ whole genome shotgun (WGS) entry which is preliminary data.</text>
</comment>
<keyword evidence="1" id="KW-0732">Signal</keyword>
<dbReference type="SUPFAM" id="SSF101874">
    <property type="entry name" value="YceI-like"/>
    <property type="match status" value="1"/>
</dbReference>
<dbReference type="Gene3D" id="2.40.128.110">
    <property type="entry name" value="Lipid/polyisoprenoid-binding, YceI-like"/>
    <property type="match status" value="1"/>
</dbReference>
<dbReference type="PANTHER" id="PTHR34406">
    <property type="entry name" value="PROTEIN YCEI"/>
    <property type="match status" value="1"/>
</dbReference>
<evidence type="ECO:0000259" key="2">
    <source>
        <dbReference type="SMART" id="SM00867"/>
    </source>
</evidence>
<evidence type="ECO:0000313" key="4">
    <source>
        <dbReference type="Proteomes" id="UP000059074"/>
    </source>
</evidence>
<dbReference type="PATRIC" id="fig|121290.4.peg.1498"/>
<proteinExistence type="predicted"/>
<accession>A0A120CYC8</accession>